<organism evidence="1 2">
    <name type="scientific">Parageobacillus thermoglucosidasius</name>
    <name type="common">Geobacillus thermoglucosidasius</name>
    <dbReference type="NCBI Taxonomy" id="1426"/>
    <lineage>
        <taxon>Bacteria</taxon>
        <taxon>Bacillati</taxon>
        <taxon>Bacillota</taxon>
        <taxon>Bacilli</taxon>
        <taxon>Bacillales</taxon>
        <taxon>Anoxybacillaceae</taxon>
        <taxon>Parageobacillus</taxon>
    </lineage>
</organism>
<dbReference type="EMBL" id="CP016622">
    <property type="protein sequence ID" value="ANZ29962.1"/>
    <property type="molecule type" value="Genomic_DNA"/>
</dbReference>
<gene>
    <name evidence="1" type="ORF">BCV53_07630</name>
</gene>
<evidence type="ECO:0000313" key="2">
    <source>
        <dbReference type="Proteomes" id="UP000093052"/>
    </source>
</evidence>
<evidence type="ECO:0000313" key="1">
    <source>
        <dbReference type="EMBL" id="ANZ29962.1"/>
    </source>
</evidence>
<proteinExistence type="predicted"/>
<accession>A0AAN0YMM5</accession>
<dbReference type="AlphaFoldDB" id="A0AAN0YMM5"/>
<keyword evidence="2" id="KW-1185">Reference proteome</keyword>
<reference evidence="2" key="1">
    <citation type="journal article" date="2016" name="Genome Announc.">
        <title>Complete Genome Sequence of Geobacillus thermoglucosidasius NCIMB 11955, the Progenitor of a Bioethanol Production Strain.</title>
        <authorList>
            <person name="Sheng L."/>
            <person name="Zhang Y."/>
            <person name="Minton N.P."/>
        </authorList>
    </citation>
    <scope>NUCLEOTIDE SEQUENCE [LARGE SCALE GENOMIC DNA]</scope>
    <source>
        <strain evidence="2">NCIMB 11955</strain>
    </source>
</reference>
<name>A0AAN0YMM5_PARTM</name>
<protein>
    <submittedName>
        <fullName evidence="1">Uncharacterized protein</fullName>
    </submittedName>
</protein>
<dbReference type="Proteomes" id="UP000093052">
    <property type="component" value="Chromosome"/>
</dbReference>
<dbReference type="RefSeq" id="WP_042383580.1">
    <property type="nucleotide sequence ID" value="NZ_CP012712.1"/>
</dbReference>
<dbReference type="GeneID" id="56925329"/>
<dbReference type="KEGG" id="ptl:AOT13_07620"/>
<sequence length="155" mass="18531">MRNLIKTIKMTTMLYRQPRRIGDVIEYQGKMRLIIGIQWVAITYSQLEIEYVCQNLEQDFAYPYPSANPHKGDDLREFFITIKTGKEHVLEHIRLGRMFWYHDMPFQTIEYTDVEIQFTDIIVSFLARPIRPISRKEAKAKLIHEKKKKLQLSLI</sequence>